<dbReference type="InterPro" id="IPR042171">
    <property type="entry name" value="Acyl-CoA_hotdog"/>
</dbReference>
<dbReference type="Pfam" id="PF02551">
    <property type="entry name" value="Acyl_CoA_thio"/>
    <property type="match status" value="1"/>
</dbReference>
<dbReference type="GO" id="GO:0006637">
    <property type="term" value="P:acyl-CoA metabolic process"/>
    <property type="evidence" value="ECO:0007669"/>
    <property type="project" value="InterPro"/>
</dbReference>
<reference evidence="5" key="2">
    <citation type="submission" date="2020-09" db="EMBL/GenBank/DDBJ databases">
        <authorList>
            <person name="Sun Q."/>
            <person name="Kim S."/>
        </authorList>
    </citation>
    <scope>NUCLEOTIDE SEQUENCE</scope>
    <source>
        <strain evidence="5">KCTC 32255</strain>
    </source>
</reference>
<dbReference type="CDD" id="cd03444">
    <property type="entry name" value="Thioesterase_II_repeat1"/>
    <property type="match status" value="1"/>
</dbReference>
<dbReference type="PANTHER" id="PTHR11066">
    <property type="entry name" value="ACYL-COA THIOESTERASE"/>
    <property type="match status" value="1"/>
</dbReference>
<evidence type="ECO:0000313" key="5">
    <source>
        <dbReference type="EMBL" id="GGY93224.1"/>
    </source>
</evidence>
<dbReference type="GO" id="GO:0047617">
    <property type="term" value="F:fatty acyl-CoA hydrolase activity"/>
    <property type="evidence" value="ECO:0007669"/>
    <property type="project" value="InterPro"/>
</dbReference>
<organism evidence="5 6">
    <name type="scientific">Novosphingobium colocasiae</name>
    <dbReference type="NCBI Taxonomy" id="1256513"/>
    <lineage>
        <taxon>Bacteria</taxon>
        <taxon>Pseudomonadati</taxon>
        <taxon>Pseudomonadota</taxon>
        <taxon>Alphaproteobacteria</taxon>
        <taxon>Sphingomonadales</taxon>
        <taxon>Sphingomonadaceae</taxon>
        <taxon>Novosphingobium</taxon>
    </lineage>
</organism>
<dbReference type="GO" id="GO:0009062">
    <property type="term" value="P:fatty acid catabolic process"/>
    <property type="evidence" value="ECO:0007669"/>
    <property type="project" value="TreeGrafter"/>
</dbReference>
<proteinExistence type="inferred from homology"/>
<sequence length="272" mass="29557">MGRIDIRNALAPTFVTGGRYDGIAILGGDGVAFGGHCAAQSLCAAAAQAGRDRLPNSIHSTFLSAVVPDEPVSYEVTWLKQGRAFSVLRVDARQRQRVCLTSVISFHVDEHGPSHQIIAPEVALPELCRSLDFIPPGTNPEVRSCFDIREAAPAQADPAGHPAQTCWLRCRQPLGDDGHAHAGALVWFSDLSMPWTADLPYLGTGPRIGASLDHSLWFHRRFSVDDWLMFVQESPIYVGARAFTRGMFFTQDGKLVATAAQETLVRRPGATP</sequence>
<protein>
    <submittedName>
        <fullName evidence="5">Acyl-CoA thioesterase II</fullName>
    </submittedName>
</protein>
<evidence type="ECO:0000256" key="2">
    <source>
        <dbReference type="ARBA" id="ARBA00022801"/>
    </source>
</evidence>
<dbReference type="AlphaFoldDB" id="A0A918P960"/>
<dbReference type="InterPro" id="IPR049449">
    <property type="entry name" value="TesB_ACOT8-like_N"/>
</dbReference>
<dbReference type="EMBL" id="BMZA01000001">
    <property type="protein sequence ID" value="GGY93224.1"/>
    <property type="molecule type" value="Genomic_DNA"/>
</dbReference>
<dbReference type="InterPro" id="IPR003703">
    <property type="entry name" value="Acyl_CoA_thio"/>
</dbReference>
<dbReference type="InterPro" id="IPR025652">
    <property type="entry name" value="TesB_C"/>
</dbReference>
<keyword evidence="6" id="KW-1185">Reference proteome</keyword>
<dbReference type="PANTHER" id="PTHR11066:SF34">
    <property type="entry name" value="ACYL-COENZYME A THIOESTERASE 8"/>
    <property type="match status" value="1"/>
</dbReference>
<feature type="domain" description="Acyl-CoA thioesterase 2 C-terminal" evidence="3">
    <location>
        <begin position="159"/>
        <end position="262"/>
    </location>
</feature>
<dbReference type="Gene3D" id="2.40.160.210">
    <property type="entry name" value="Acyl-CoA thioesterase, double hotdog domain"/>
    <property type="match status" value="1"/>
</dbReference>
<comment type="caution">
    <text evidence="5">The sequence shown here is derived from an EMBL/GenBank/DDBJ whole genome shotgun (WGS) entry which is preliminary data.</text>
</comment>
<dbReference type="InterPro" id="IPR029069">
    <property type="entry name" value="HotDog_dom_sf"/>
</dbReference>
<evidence type="ECO:0000313" key="6">
    <source>
        <dbReference type="Proteomes" id="UP000648075"/>
    </source>
</evidence>
<dbReference type="Proteomes" id="UP000648075">
    <property type="component" value="Unassembled WGS sequence"/>
</dbReference>
<comment type="similarity">
    <text evidence="1">Belongs to the C/M/P thioester hydrolase family.</text>
</comment>
<dbReference type="Pfam" id="PF13622">
    <property type="entry name" value="4HBT_3"/>
    <property type="match status" value="1"/>
</dbReference>
<accession>A0A918P960</accession>
<dbReference type="SUPFAM" id="SSF54637">
    <property type="entry name" value="Thioesterase/thiol ester dehydrase-isomerase"/>
    <property type="match status" value="2"/>
</dbReference>
<evidence type="ECO:0000256" key="1">
    <source>
        <dbReference type="ARBA" id="ARBA00006538"/>
    </source>
</evidence>
<evidence type="ECO:0000259" key="3">
    <source>
        <dbReference type="Pfam" id="PF02551"/>
    </source>
</evidence>
<feature type="domain" description="Acyl-CoA thioesterase-like N-terminal HotDog" evidence="4">
    <location>
        <begin position="30"/>
        <end position="107"/>
    </location>
</feature>
<reference evidence="5" key="1">
    <citation type="journal article" date="2014" name="Int. J. Syst. Evol. Microbiol.">
        <title>Complete genome sequence of Corynebacterium casei LMG S-19264T (=DSM 44701T), isolated from a smear-ripened cheese.</title>
        <authorList>
            <consortium name="US DOE Joint Genome Institute (JGI-PGF)"/>
            <person name="Walter F."/>
            <person name="Albersmeier A."/>
            <person name="Kalinowski J."/>
            <person name="Ruckert C."/>
        </authorList>
    </citation>
    <scope>NUCLEOTIDE SEQUENCE</scope>
    <source>
        <strain evidence="5">KCTC 32255</strain>
    </source>
</reference>
<name>A0A918P960_9SPHN</name>
<gene>
    <name evidence="5" type="primary">tesB</name>
    <name evidence="5" type="ORF">GCM10011614_05220</name>
</gene>
<evidence type="ECO:0000259" key="4">
    <source>
        <dbReference type="Pfam" id="PF13622"/>
    </source>
</evidence>
<keyword evidence="2" id="KW-0378">Hydrolase</keyword>